<dbReference type="EMBL" id="KV419461">
    <property type="protein sequence ID" value="KZS86977.1"/>
    <property type="molecule type" value="Genomic_DNA"/>
</dbReference>
<feature type="compositionally biased region" description="Polar residues" evidence="1">
    <location>
        <begin position="72"/>
        <end position="89"/>
    </location>
</feature>
<sequence>MAYNNQGYPTESNPEQLGLQFSLNSPEPRHQSTHRSNVHAAAQSSQSADRMQIDAGSASALSGLQHAPPFLNNPTIGGSQNPPFHTQYNPLLDNPLDDSYNVGSAVAQNSPQPPVPGVTWNQSGAQGHSTAVPPPYNFQPHVAGVPAAPINSNPQPYAPDLQPPFTGPQPAEAAANPPDHTNL</sequence>
<feature type="compositionally biased region" description="Polar residues" evidence="1">
    <location>
        <begin position="119"/>
        <end position="129"/>
    </location>
</feature>
<evidence type="ECO:0000313" key="2">
    <source>
        <dbReference type="EMBL" id="KZS86977.1"/>
    </source>
</evidence>
<keyword evidence="3" id="KW-1185">Reference proteome</keyword>
<dbReference type="AlphaFoldDB" id="A0A164MS11"/>
<protein>
    <submittedName>
        <fullName evidence="2">Uncharacterized protein</fullName>
    </submittedName>
</protein>
<organism evidence="2 3">
    <name type="scientific">Sistotremastrum niveocremeum HHB9708</name>
    <dbReference type="NCBI Taxonomy" id="1314777"/>
    <lineage>
        <taxon>Eukaryota</taxon>
        <taxon>Fungi</taxon>
        <taxon>Dikarya</taxon>
        <taxon>Basidiomycota</taxon>
        <taxon>Agaricomycotina</taxon>
        <taxon>Agaricomycetes</taxon>
        <taxon>Sistotremastrales</taxon>
        <taxon>Sistotremastraceae</taxon>
        <taxon>Sertulicium</taxon>
        <taxon>Sertulicium niveocremeum</taxon>
    </lineage>
</organism>
<feature type="compositionally biased region" description="Polar residues" evidence="1">
    <location>
        <begin position="1"/>
        <end position="25"/>
    </location>
</feature>
<name>A0A164MS11_9AGAM</name>
<gene>
    <name evidence="2" type="ORF">SISNIDRAFT_491483</name>
</gene>
<accession>A0A164MS11</accession>
<evidence type="ECO:0000313" key="3">
    <source>
        <dbReference type="Proteomes" id="UP000076722"/>
    </source>
</evidence>
<evidence type="ECO:0000256" key="1">
    <source>
        <dbReference type="SAM" id="MobiDB-lite"/>
    </source>
</evidence>
<reference evidence="2 3" key="1">
    <citation type="journal article" date="2016" name="Mol. Biol. Evol.">
        <title>Comparative Genomics of Early-Diverging Mushroom-Forming Fungi Provides Insights into the Origins of Lignocellulose Decay Capabilities.</title>
        <authorList>
            <person name="Nagy L.G."/>
            <person name="Riley R."/>
            <person name="Tritt A."/>
            <person name="Adam C."/>
            <person name="Daum C."/>
            <person name="Floudas D."/>
            <person name="Sun H."/>
            <person name="Yadav J.S."/>
            <person name="Pangilinan J."/>
            <person name="Larsson K.H."/>
            <person name="Matsuura K."/>
            <person name="Barry K."/>
            <person name="Labutti K."/>
            <person name="Kuo R."/>
            <person name="Ohm R.A."/>
            <person name="Bhattacharya S.S."/>
            <person name="Shirouzu T."/>
            <person name="Yoshinaga Y."/>
            <person name="Martin F.M."/>
            <person name="Grigoriev I.V."/>
            <person name="Hibbett D.S."/>
        </authorList>
    </citation>
    <scope>NUCLEOTIDE SEQUENCE [LARGE SCALE GENOMIC DNA]</scope>
    <source>
        <strain evidence="2 3">HHB9708</strain>
    </source>
</reference>
<proteinExistence type="predicted"/>
<feature type="region of interest" description="Disordered" evidence="1">
    <location>
        <begin position="1"/>
        <end position="183"/>
    </location>
</feature>
<dbReference type="Proteomes" id="UP000076722">
    <property type="component" value="Unassembled WGS sequence"/>
</dbReference>